<name>A0A399PVI0_9MICO</name>
<accession>A0A399PVI0</accession>
<evidence type="ECO:0000313" key="1">
    <source>
        <dbReference type="EMBL" id="RIJ08777.1"/>
    </source>
</evidence>
<dbReference type="EMBL" id="QWEA01000999">
    <property type="protein sequence ID" value="RIJ08777.1"/>
    <property type="molecule type" value="Genomic_DNA"/>
</dbReference>
<comment type="caution">
    <text evidence="1">The sequence shown here is derived from an EMBL/GenBank/DDBJ whole genome shotgun (WGS) entry which is preliminary data.</text>
</comment>
<organism evidence="1 2">
    <name type="scientific">Clavibacter michiganensis subsp. insidiosus</name>
    <dbReference type="NCBI Taxonomy" id="33014"/>
    <lineage>
        <taxon>Bacteria</taxon>
        <taxon>Bacillati</taxon>
        <taxon>Actinomycetota</taxon>
        <taxon>Actinomycetes</taxon>
        <taxon>Micrococcales</taxon>
        <taxon>Microbacteriaceae</taxon>
        <taxon>Clavibacter</taxon>
    </lineage>
</organism>
<reference evidence="1 2" key="1">
    <citation type="submission" date="2018-08" db="EMBL/GenBank/DDBJ databases">
        <title>Genome Sequence of Clavibacter michiganensis Subspecies type strains, and the Atypical Peach-Colored Strains Isolated from Tomato.</title>
        <authorList>
            <person name="Osdaghi E."/>
            <person name="Portier P."/>
            <person name="Briand M."/>
            <person name="Jacques M.-A."/>
        </authorList>
    </citation>
    <scope>NUCLEOTIDE SEQUENCE [LARGE SCALE GENOMIC DNA]</scope>
    <source>
        <strain evidence="1 2">CFBP 6488</strain>
    </source>
</reference>
<dbReference type="AlphaFoldDB" id="A0A399PVI0"/>
<sequence>MTLRSRLRPSLALTGLLAVAALGLAGCASGDAGSGSAPG</sequence>
<gene>
    <name evidence="1" type="ORF">DZF93_16275</name>
</gene>
<protein>
    <submittedName>
        <fullName evidence="1">Polar amino acid ABC transporter substrate-binding protein</fullName>
    </submittedName>
</protein>
<feature type="non-terminal residue" evidence="1">
    <location>
        <position position="39"/>
    </location>
</feature>
<dbReference type="PROSITE" id="PS51257">
    <property type="entry name" value="PROKAR_LIPOPROTEIN"/>
    <property type="match status" value="1"/>
</dbReference>
<dbReference type="Proteomes" id="UP000266634">
    <property type="component" value="Unassembled WGS sequence"/>
</dbReference>
<proteinExistence type="predicted"/>
<evidence type="ECO:0000313" key="2">
    <source>
        <dbReference type="Proteomes" id="UP000266634"/>
    </source>
</evidence>